<evidence type="ECO:0000259" key="14">
    <source>
        <dbReference type="PROSITE" id="PS50157"/>
    </source>
</evidence>
<protein>
    <submittedName>
        <fullName evidence="16">Uncharacterized protein</fullName>
    </submittedName>
</protein>
<dbReference type="GO" id="GO:0030674">
    <property type="term" value="F:protein-macromolecule adaptor activity"/>
    <property type="evidence" value="ECO:0007669"/>
    <property type="project" value="UniProtKB-ARBA"/>
</dbReference>
<keyword evidence="4" id="KW-0677">Repeat</keyword>
<dbReference type="PANTHER" id="PTHR47772:SF15">
    <property type="entry name" value="REDUCED EXPRESSION 2-RELATED"/>
    <property type="match status" value="1"/>
</dbReference>
<keyword evidence="6 11" id="KW-0862">Zinc</keyword>
<evidence type="ECO:0000256" key="5">
    <source>
        <dbReference type="ARBA" id="ARBA00022771"/>
    </source>
</evidence>
<keyword evidence="8" id="KW-0804">Transcription</keyword>
<dbReference type="PROSITE" id="PS50157">
    <property type="entry name" value="ZINC_FINGER_C2H2_2"/>
    <property type="match status" value="9"/>
</dbReference>
<dbReference type="FunFam" id="3.30.160.60:FF:002343">
    <property type="entry name" value="Zinc finger protein 33A"/>
    <property type="match status" value="1"/>
</dbReference>
<dbReference type="OrthoDB" id="6077919at2759"/>
<feature type="domain" description="C2H2-type" evidence="14">
    <location>
        <begin position="501"/>
        <end position="528"/>
    </location>
</feature>
<gene>
    <name evidence="16" type="ORF">ILUMI_26622</name>
</gene>
<evidence type="ECO:0000256" key="2">
    <source>
        <dbReference type="ARBA" id="ARBA00006991"/>
    </source>
</evidence>
<evidence type="ECO:0000256" key="8">
    <source>
        <dbReference type="ARBA" id="ARBA00023163"/>
    </source>
</evidence>
<comment type="similarity">
    <text evidence="2">Belongs to the krueppel C2H2-type zinc-finger protein family.</text>
</comment>
<dbReference type="InterPro" id="IPR013087">
    <property type="entry name" value="Znf_C2H2_type"/>
</dbReference>
<feature type="binding site" evidence="11">
    <location>
        <position position="57"/>
    </location>
    <ligand>
        <name>Zn(2+)</name>
        <dbReference type="ChEBI" id="CHEBI:29105"/>
    </ligand>
</feature>
<dbReference type="SUPFAM" id="SSF57667">
    <property type="entry name" value="beta-beta-alpha zinc fingers"/>
    <property type="match status" value="5"/>
</dbReference>
<evidence type="ECO:0000256" key="13">
    <source>
        <dbReference type="SAM" id="MobiDB-lite"/>
    </source>
</evidence>
<keyword evidence="12" id="KW-0175">Coiled coil</keyword>
<dbReference type="FunFam" id="3.30.160.60:FF:000688">
    <property type="entry name" value="zinc finger protein 197 isoform X1"/>
    <property type="match status" value="1"/>
</dbReference>
<keyword evidence="7" id="KW-0805">Transcription regulation</keyword>
<dbReference type="InterPro" id="IPR050636">
    <property type="entry name" value="C2H2-ZF_domain-containing"/>
</dbReference>
<evidence type="ECO:0000256" key="3">
    <source>
        <dbReference type="ARBA" id="ARBA00022723"/>
    </source>
</evidence>
<dbReference type="Gene3D" id="3.30.160.60">
    <property type="entry name" value="Classic Zinc Finger"/>
    <property type="match status" value="8"/>
</dbReference>
<dbReference type="Pfam" id="PF07776">
    <property type="entry name" value="zf-AD"/>
    <property type="match status" value="1"/>
</dbReference>
<evidence type="ECO:0000256" key="6">
    <source>
        <dbReference type="ARBA" id="ARBA00022833"/>
    </source>
</evidence>
<dbReference type="Proteomes" id="UP000801492">
    <property type="component" value="Unassembled WGS sequence"/>
</dbReference>
<feature type="binding site" evidence="11">
    <location>
        <position position="14"/>
    </location>
    <ligand>
        <name>Zn(2+)</name>
        <dbReference type="ChEBI" id="CHEBI:29105"/>
    </ligand>
</feature>
<comment type="caution">
    <text evidence="16">The sequence shown here is derived from an EMBL/GenBank/DDBJ whole genome shotgun (WGS) entry which is preliminary data.</text>
</comment>
<keyword evidence="9" id="KW-0539">Nucleus</keyword>
<dbReference type="SMART" id="SM00355">
    <property type="entry name" value="ZnF_C2H2"/>
    <property type="match status" value="11"/>
</dbReference>
<comment type="subcellular location">
    <subcellularLocation>
        <location evidence="1">Nucleus</location>
    </subcellularLocation>
</comment>
<dbReference type="GO" id="GO:0008270">
    <property type="term" value="F:zinc ion binding"/>
    <property type="evidence" value="ECO:0007669"/>
    <property type="project" value="UniProtKB-UniRule"/>
</dbReference>
<dbReference type="PROSITE" id="PS51915">
    <property type="entry name" value="ZAD"/>
    <property type="match status" value="1"/>
</dbReference>
<organism evidence="16 17">
    <name type="scientific">Ignelater luminosus</name>
    <name type="common">Cucubano</name>
    <name type="synonym">Pyrophorus luminosus</name>
    <dbReference type="NCBI Taxonomy" id="2038154"/>
    <lineage>
        <taxon>Eukaryota</taxon>
        <taxon>Metazoa</taxon>
        <taxon>Ecdysozoa</taxon>
        <taxon>Arthropoda</taxon>
        <taxon>Hexapoda</taxon>
        <taxon>Insecta</taxon>
        <taxon>Pterygota</taxon>
        <taxon>Neoptera</taxon>
        <taxon>Endopterygota</taxon>
        <taxon>Coleoptera</taxon>
        <taxon>Polyphaga</taxon>
        <taxon>Elateriformia</taxon>
        <taxon>Elateroidea</taxon>
        <taxon>Elateridae</taxon>
        <taxon>Agrypninae</taxon>
        <taxon>Pyrophorini</taxon>
        <taxon>Ignelater</taxon>
    </lineage>
</organism>
<dbReference type="AlphaFoldDB" id="A0A8K0FYR4"/>
<reference evidence="16" key="1">
    <citation type="submission" date="2019-08" db="EMBL/GenBank/DDBJ databases">
        <title>The genome of the North American firefly Photinus pyralis.</title>
        <authorList>
            <consortium name="Photinus pyralis genome working group"/>
            <person name="Fallon T.R."/>
            <person name="Sander Lower S.E."/>
            <person name="Weng J.-K."/>
        </authorList>
    </citation>
    <scope>NUCLEOTIDE SEQUENCE</scope>
    <source>
        <strain evidence="16">TRF0915ILg1</strain>
        <tissue evidence="16">Whole body</tissue>
    </source>
</reference>
<dbReference type="InterPro" id="IPR012934">
    <property type="entry name" value="Znf_AD"/>
</dbReference>
<feature type="domain" description="C2H2-type" evidence="14">
    <location>
        <begin position="619"/>
        <end position="646"/>
    </location>
</feature>
<evidence type="ECO:0000256" key="12">
    <source>
        <dbReference type="SAM" id="Coils"/>
    </source>
</evidence>
<feature type="domain" description="C2H2-type" evidence="14">
    <location>
        <begin position="591"/>
        <end position="618"/>
    </location>
</feature>
<feature type="domain" description="C2H2-type" evidence="14">
    <location>
        <begin position="373"/>
        <end position="400"/>
    </location>
</feature>
<evidence type="ECO:0000256" key="9">
    <source>
        <dbReference type="ARBA" id="ARBA00023242"/>
    </source>
</evidence>
<feature type="binding site" evidence="11">
    <location>
        <position position="11"/>
    </location>
    <ligand>
        <name>Zn(2+)</name>
        <dbReference type="ChEBI" id="CHEBI:29105"/>
    </ligand>
</feature>
<keyword evidence="17" id="KW-1185">Reference proteome</keyword>
<feature type="binding site" evidence="11">
    <location>
        <position position="60"/>
    </location>
    <ligand>
        <name>Zn(2+)</name>
        <dbReference type="ChEBI" id="CHEBI:29105"/>
    </ligand>
</feature>
<feature type="coiled-coil region" evidence="12">
    <location>
        <begin position="378"/>
        <end position="409"/>
    </location>
</feature>
<evidence type="ECO:0000256" key="10">
    <source>
        <dbReference type="PROSITE-ProRule" id="PRU00042"/>
    </source>
</evidence>
<feature type="domain" description="C2H2-type" evidence="14">
    <location>
        <begin position="444"/>
        <end position="472"/>
    </location>
</feature>
<dbReference type="EMBL" id="VTPC01091143">
    <property type="protein sequence ID" value="KAF2879538.1"/>
    <property type="molecule type" value="Genomic_DNA"/>
</dbReference>
<feature type="domain" description="C2H2-type" evidence="14">
    <location>
        <begin position="529"/>
        <end position="552"/>
    </location>
</feature>
<evidence type="ECO:0000256" key="1">
    <source>
        <dbReference type="ARBA" id="ARBA00004123"/>
    </source>
</evidence>
<dbReference type="GO" id="GO:0006355">
    <property type="term" value="P:regulation of DNA-templated transcription"/>
    <property type="evidence" value="ECO:0007669"/>
    <property type="project" value="UniProtKB-ARBA"/>
</dbReference>
<accession>A0A8K0FYR4</accession>
<dbReference type="PANTHER" id="PTHR47772">
    <property type="entry name" value="ZINC FINGER PROTEIN 200"/>
    <property type="match status" value="1"/>
</dbReference>
<feature type="region of interest" description="Disordered" evidence="13">
    <location>
        <begin position="164"/>
        <end position="274"/>
    </location>
</feature>
<name>A0A8K0FYR4_IGNLU</name>
<dbReference type="FunFam" id="3.30.160.60:FF:000446">
    <property type="entry name" value="Zinc finger protein"/>
    <property type="match status" value="1"/>
</dbReference>
<dbReference type="GO" id="GO:0005634">
    <property type="term" value="C:nucleus"/>
    <property type="evidence" value="ECO:0007669"/>
    <property type="project" value="UniProtKB-SubCell"/>
</dbReference>
<dbReference type="PROSITE" id="PS00028">
    <property type="entry name" value="ZINC_FINGER_C2H2_1"/>
    <property type="match status" value="8"/>
</dbReference>
<feature type="domain" description="C2H2-type" evidence="14">
    <location>
        <begin position="416"/>
        <end position="444"/>
    </location>
</feature>
<evidence type="ECO:0000256" key="11">
    <source>
        <dbReference type="PROSITE-ProRule" id="PRU01263"/>
    </source>
</evidence>
<feature type="domain" description="ZAD" evidence="15">
    <location>
        <begin position="9"/>
        <end position="84"/>
    </location>
</feature>
<evidence type="ECO:0000313" key="16">
    <source>
        <dbReference type="EMBL" id="KAF2879538.1"/>
    </source>
</evidence>
<proteinExistence type="inferred from homology"/>
<sequence length="702" mass="79457">MAKIMEIMQLCRLCLVKDQVNIPIFEEQGDIRQIFLKISACLPVKVSREDNLPKKICDGCSYKLEMLYQFWNTSANSEKQLLKWLSQVGIDKVPTSDKKATAQPQSHSINTDGVILKQEVIDLGETHADEEITTDELNVPTDPEYLLQQQSYQSFEFQQDGFNEGEAATSGTAGPSSTVTSESAAAPKRKRRAAAMKPLPPQIDSEDEDDVGLAETKIAKTEEQSDDSAGEDPEPTTFVGLPADNEQPGPSGVGKATTGSDAPNMRRRNRNSQPLASINALLATKENLSNRLPEIDIIPVGLKSESQGYTLPELFYVDKKEDTKKSVPKKKAAKKTKRTLADMGYKNPFVYTNCNYTSKQRESKQHETSNNKWTCMICNEVTANKESLIEHYEKHKNEKEGRIEQQNTTQNIEDYFKCVVCTREFTSSRSYEKHLELKHGENRYACEQCNKTYKNSFQLCLHNFSAHPDDGKYKCIACDFTTVNRASLRSHIEKHENDYRFQCEICDKKFLRSSWFEEHKNSHTGAMPFQCEVCTKSFPYSRYLVAHKKSVHPQIYSDTPAINQCEICSKQFAHKKSLIVHIRSHTGENTVLCDMCGKSLSSTEHLKQHLRIHTGYKPHVCSICGKGFAKKSNLTLHERVHSGEKPYICRNCGKSFSQRSTLVIHERYHSGERPYTCPLCNKGFVAKGLLGVHLKSCSRIPQ</sequence>
<feature type="domain" description="C2H2-type" evidence="14">
    <location>
        <begin position="563"/>
        <end position="590"/>
    </location>
</feature>
<feature type="compositionally biased region" description="Acidic residues" evidence="13">
    <location>
        <begin position="224"/>
        <end position="234"/>
    </location>
</feature>
<dbReference type="FunFam" id="3.30.160.60:FF:000475">
    <property type="entry name" value="zinc finger protein 32 isoform X1"/>
    <property type="match status" value="1"/>
</dbReference>
<keyword evidence="3 11" id="KW-0479">Metal-binding</keyword>
<dbReference type="SUPFAM" id="SSF57716">
    <property type="entry name" value="Glucocorticoid receptor-like (DNA-binding domain)"/>
    <property type="match status" value="1"/>
</dbReference>
<evidence type="ECO:0000259" key="15">
    <source>
        <dbReference type="PROSITE" id="PS51915"/>
    </source>
</evidence>
<dbReference type="SMART" id="SM00868">
    <property type="entry name" value="zf-AD"/>
    <property type="match status" value="1"/>
</dbReference>
<dbReference type="Pfam" id="PF00096">
    <property type="entry name" value="zf-C2H2"/>
    <property type="match status" value="6"/>
</dbReference>
<keyword evidence="5 10" id="KW-0863">Zinc-finger</keyword>
<evidence type="ECO:0000313" key="17">
    <source>
        <dbReference type="Proteomes" id="UP000801492"/>
    </source>
</evidence>
<dbReference type="Gene3D" id="3.40.1800.20">
    <property type="match status" value="1"/>
</dbReference>
<feature type="domain" description="C2H2-type" evidence="14">
    <location>
        <begin position="647"/>
        <end position="674"/>
    </location>
</feature>
<evidence type="ECO:0000256" key="7">
    <source>
        <dbReference type="ARBA" id="ARBA00023015"/>
    </source>
</evidence>
<evidence type="ECO:0000256" key="4">
    <source>
        <dbReference type="ARBA" id="ARBA00022737"/>
    </source>
</evidence>
<feature type="compositionally biased region" description="Polar residues" evidence="13">
    <location>
        <begin position="169"/>
        <end position="183"/>
    </location>
</feature>
<dbReference type="InterPro" id="IPR036236">
    <property type="entry name" value="Znf_C2H2_sf"/>
</dbReference>